<feature type="domain" description="EF-hand" evidence="1">
    <location>
        <begin position="4"/>
        <end position="39"/>
    </location>
</feature>
<sequence>MGELLDQKYERLFSLLDVNGDGAIAEDDFVAMADRVRASFGDERSLAKGQRYSDAMADYWHALRATADADGNGRIDKDEFRRAVRHVSDNFDTLIGPLYSAGFHFADRDDDGLVDRGEFAAVVAAVGVPADHAGHTFDLLSGPSGTLTLEQLMTAAAQYYCDEDPANGASHQLFGPL</sequence>
<reference evidence="2 3" key="3">
    <citation type="journal article" date="2011" name="Nat. Chem. Biol.">
        <title>Reveromycin A biosynthesis uses RevG and RevJ for stereospecific spiroacetal formation.</title>
        <authorList>
            <person name="Takahashi S."/>
            <person name="Toyoda A."/>
            <person name="Sekiyama Y."/>
            <person name="Takagi H."/>
            <person name="Nogawa T."/>
            <person name="Uramoto M."/>
            <person name="Suzuki R."/>
            <person name="Koshino H."/>
            <person name="Kumano T."/>
            <person name="Panthee S."/>
            <person name="Dairi T."/>
            <person name="Ishikawa J."/>
            <person name="Ikeda H."/>
            <person name="Sakaki Y."/>
            <person name="Osada H."/>
        </authorList>
    </citation>
    <scope>NUCLEOTIDE SEQUENCE [LARGE SCALE GENOMIC DNA]</scope>
    <source>
        <strain evidence="2 3">SN-593</strain>
    </source>
</reference>
<dbReference type="Proteomes" id="UP000595703">
    <property type="component" value="Chromosome"/>
</dbReference>
<gene>
    <name evidence="2" type="ORF">RVR_4611</name>
</gene>
<proteinExistence type="predicted"/>
<dbReference type="GO" id="GO:0005509">
    <property type="term" value="F:calcium ion binding"/>
    <property type="evidence" value="ECO:0007669"/>
    <property type="project" value="InterPro"/>
</dbReference>
<reference evidence="2 3" key="2">
    <citation type="journal article" date="2011" name="J. Antibiot.">
        <title>Furaquinocins I and J: novel polyketide isoprenoid hybrid compounds from Streptomyces reveromyceticus SN-593.</title>
        <authorList>
            <person name="Panthee S."/>
            <person name="Takahashi S."/>
            <person name="Takagi H."/>
            <person name="Nogawa T."/>
            <person name="Oowada E."/>
            <person name="Uramoto M."/>
            <person name="Osada H."/>
        </authorList>
    </citation>
    <scope>NUCLEOTIDE SEQUENCE [LARGE SCALE GENOMIC DNA]</scope>
    <source>
        <strain evidence="2 3">SN-593</strain>
    </source>
</reference>
<dbReference type="PROSITE" id="PS50222">
    <property type="entry name" value="EF_HAND_2"/>
    <property type="match status" value="3"/>
</dbReference>
<dbReference type="EMBL" id="AP018365">
    <property type="protein sequence ID" value="BBA98435.1"/>
    <property type="molecule type" value="Genomic_DNA"/>
</dbReference>
<dbReference type="SMART" id="SM00054">
    <property type="entry name" value="EFh"/>
    <property type="match status" value="3"/>
</dbReference>
<evidence type="ECO:0000259" key="1">
    <source>
        <dbReference type="PROSITE" id="PS50222"/>
    </source>
</evidence>
<protein>
    <submittedName>
        <fullName evidence="2">Putative calcium-binding protein</fullName>
    </submittedName>
</protein>
<dbReference type="AlphaFoldDB" id="A0A7U3VP84"/>
<dbReference type="RefSeq" id="WP_202234586.1">
    <property type="nucleotide sequence ID" value="NZ_AP018365.1"/>
</dbReference>
<organism evidence="2 3">
    <name type="scientific">Actinacidiphila reveromycinica</name>
    <dbReference type="NCBI Taxonomy" id="659352"/>
    <lineage>
        <taxon>Bacteria</taxon>
        <taxon>Bacillati</taxon>
        <taxon>Actinomycetota</taxon>
        <taxon>Actinomycetes</taxon>
        <taxon>Kitasatosporales</taxon>
        <taxon>Streptomycetaceae</taxon>
        <taxon>Actinacidiphila</taxon>
    </lineage>
</organism>
<accession>A0A7U3VP84</accession>
<dbReference type="KEGG" id="arev:RVR_4611"/>
<dbReference type="InterPro" id="IPR011992">
    <property type="entry name" value="EF-hand-dom_pair"/>
</dbReference>
<reference evidence="2 3" key="1">
    <citation type="journal article" date="2010" name="J. Bacteriol.">
        <title>Biochemical characterization of a novel indole prenyltransferase from Streptomyces sp. SN-593.</title>
        <authorList>
            <person name="Takahashi S."/>
            <person name="Takagi H."/>
            <person name="Toyoda A."/>
            <person name="Uramoto M."/>
            <person name="Nogawa T."/>
            <person name="Ueki M."/>
            <person name="Sakaki Y."/>
            <person name="Osada H."/>
        </authorList>
    </citation>
    <scope>NUCLEOTIDE SEQUENCE [LARGE SCALE GENOMIC DNA]</scope>
    <source>
        <strain evidence="2 3">SN-593</strain>
    </source>
</reference>
<dbReference type="Gene3D" id="1.10.238.10">
    <property type="entry name" value="EF-hand"/>
    <property type="match status" value="1"/>
</dbReference>
<dbReference type="Pfam" id="PF13202">
    <property type="entry name" value="EF-hand_5"/>
    <property type="match status" value="2"/>
</dbReference>
<dbReference type="InterPro" id="IPR018247">
    <property type="entry name" value="EF_Hand_1_Ca_BS"/>
</dbReference>
<dbReference type="SUPFAM" id="SSF47473">
    <property type="entry name" value="EF-hand"/>
    <property type="match status" value="1"/>
</dbReference>
<feature type="domain" description="EF-hand" evidence="1">
    <location>
        <begin position="68"/>
        <end position="90"/>
    </location>
</feature>
<evidence type="ECO:0000313" key="3">
    <source>
        <dbReference type="Proteomes" id="UP000595703"/>
    </source>
</evidence>
<evidence type="ECO:0000313" key="2">
    <source>
        <dbReference type="EMBL" id="BBA98435.1"/>
    </source>
</evidence>
<name>A0A7U3VP84_9ACTN</name>
<reference evidence="2 3" key="4">
    <citation type="journal article" date="2020" name="Sci. Rep.">
        <title>beta-carboline chemical signals induce reveromycin production through a LuxR family regulator in Streptomyces sp. SN-593.</title>
        <authorList>
            <person name="Panthee S."/>
            <person name="Kito N."/>
            <person name="Hayashi T."/>
            <person name="Shimizu T."/>
            <person name="Ishikawa J."/>
            <person name="Hamamoto H."/>
            <person name="Osada H."/>
            <person name="Takahashi S."/>
        </authorList>
    </citation>
    <scope>NUCLEOTIDE SEQUENCE [LARGE SCALE GENOMIC DNA]</scope>
    <source>
        <strain evidence="2 3">SN-593</strain>
    </source>
</reference>
<keyword evidence="3" id="KW-1185">Reference proteome</keyword>
<feature type="domain" description="EF-hand" evidence="1">
    <location>
        <begin position="103"/>
        <end position="129"/>
    </location>
</feature>
<dbReference type="InterPro" id="IPR002048">
    <property type="entry name" value="EF_hand_dom"/>
</dbReference>
<dbReference type="Pfam" id="PF13833">
    <property type="entry name" value="EF-hand_8"/>
    <property type="match status" value="1"/>
</dbReference>
<dbReference type="PROSITE" id="PS00018">
    <property type="entry name" value="EF_HAND_1"/>
    <property type="match status" value="3"/>
</dbReference>